<organism evidence="4 5">
    <name type="scientific">Penstemon smallii</name>
    <dbReference type="NCBI Taxonomy" id="265156"/>
    <lineage>
        <taxon>Eukaryota</taxon>
        <taxon>Viridiplantae</taxon>
        <taxon>Streptophyta</taxon>
        <taxon>Embryophyta</taxon>
        <taxon>Tracheophyta</taxon>
        <taxon>Spermatophyta</taxon>
        <taxon>Magnoliopsida</taxon>
        <taxon>eudicotyledons</taxon>
        <taxon>Gunneridae</taxon>
        <taxon>Pentapetalae</taxon>
        <taxon>asterids</taxon>
        <taxon>lamiids</taxon>
        <taxon>Lamiales</taxon>
        <taxon>Plantaginaceae</taxon>
        <taxon>Cheloneae</taxon>
        <taxon>Penstemon</taxon>
    </lineage>
</organism>
<dbReference type="PANTHER" id="PTHR37200">
    <property type="entry name" value="RNA-BINDING (RRM/RBD/RNP MOTIFS) FAMILY PROTEIN"/>
    <property type="match status" value="1"/>
</dbReference>
<dbReference type="Proteomes" id="UP001634393">
    <property type="component" value="Unassembled WGS sequence"/>
</dbReference>
<dbReference type="GO" id="GO:0003723">
    <property type="term" value="F:RNA binding"/>
    <property type="evidence" value="ECO:0007669"/>
    <property type="project" value="UniProtKB-UniRule"/>
</dbReference>
<evidence type="ECO:0000313" key="5">
    <source>
        <dbReference type="Proteomes" id="UP001634393"/>
    </source>
</evidence>
<dbReference type="CDD" id="cd00590">
    <property type="entry name" value="RRM_SF"/>
    <property type="match status" value="1"/>
</dbReference>
<comment type="caution">
    <text evidence="4">The sequence shown here is derived from an EMBL/GenBank/DDBJ whole genome shotgun (WGS) entry which is preliminary data.</text>
</comment>
<reference evidence="4 5" key="1">
    <citation type="submission" date="2024-12" db="EMBL/GenBank/DDBJ databases">
        <title>The unique morphological basis and parallel evolutionary history of personate flowers in Penstemon.</title>
        <authorList>
            <person name="Depatie T.H."/>
            <person name="Wessinger C.A."/>
        </authorList>
    </citation>
    <scope>NUCLEOTIDE SEQUENCE [LARGE SCALE GENOMIC DNA]</scope>
    <source>
        <strain evidence="4">WTNN_2</strain>
        <tissue evidence="4">Leaf</tissue>
    </source>
</reference>
<dbReference type="EMBL" id="JBJXBP010000006">
    <property type="protein sequence ID" value="KAL3824219.1"/>
    <property type="molecule type" value="Genomic_DNA"/>
</dbReference>
<gene>
    <name evidence="4" type="ORF">ACJIZ3_020248</name>
</gene>
<dbReference type="SUPFAM" id="SSF54928">
    <property type="entry name" value="RNA-binding domain, RBD"/>
    <property type="match status" value="1"/>
</dbReference>
<proteinExistence type="predicted"/>
<sequence length="414" mass="46762">MLSLVKFPTQVQCNINLCQNLHFPSKPYSPFCTHLNYNAFPGKIRTGFPVKALKTQKKGEFTLPEMDGPDEFEDDFDDEFLGDENEDDDEFLGDDDDEIVVPLENMKKWLESRPRGFGEGKVYDTVIEDKLMEEIEQSRKAQISNVNKLKNERLKPSTKSTQKDKAIADILDGFRVRIVNLPKKKNIHKDLKLAFKGIPGIVNIVPLVSGNEKTRDPVCKGLAFVDFKYKDDAHRFVQNFSGESVSFGKVQKKIKCEIMDPKLPKALHEQSVNNTDGTLQRRITNLDKDLNTTGIDSDISIINSLEENAIVEQEYEEGAIVEQKYEDDREIKETSSTSEFSLAEEKESEIGSSSLKKGRKPKSDEKKVASKRKKDKNPKLKIPGSANRLKTKDKTMLTGVFSKYGSNANLAAAK</sequence>
<dbReference type="AlphaFoldDB" id="A0ABD3SI67"/>
<dbReference type="InterPro" id="IPR000504">
    <property type="entry name" value="RRM_dom"/>
</dbReference>
<feature type="region of interest" description="Disordered" evidence="2">
    <location>
        <begin position="327"/>
        <end position="391"/>
    </location>
</feature>
<dbReference type="Gene3D" id="3.30.70.330">
    <property type="match status" value="1"/>
</dbReference>
<evidence type="ECO:0000256" key="2">
    <source>
        <dbReference type="SAM" id="MobiDB-lite"/>
    </source>
</evidence>
<accession>A0ABD3SI67</accession>
<evidence type="ECO:0000259" key="3">
    <source>
        <dbReference type="PROSITE" id="PS50102"/>
    </source>
</evidence>
<protein>
    <recommendedName>
        <fullName evidence="3">RRM domain-containing protein</fullName>
    </recommendedName>
</protein>
<evidence type="ECO:0000313" key="4">
    <source>
        <dbReference type="EMBL" id="KAL3824219.1"/>
    </source>
</evidence>
<dbReference type="PROSITE" id="PS50102">
    <property type="entry name" value="RRM"/>
    <property type="match status" value="1"/>
</dbReference>
<dbReference type="InterPro" id="IPR035979">
    <property type="entry name" value="RBD_domain_sf"/>
</dbReference>
<evidence type="ECO:0000256" key="1">
    <source>
        <dbReference type="PROSITE-ProRule" id="PRU00176"/>
    </source>
</evidence>
<dbReference type="PANTHER" id="PTHR37200:SF1">
    <property type="entry name" value="RNA-BINDING (RRM_RBD_RNP MOTIFS) FAMILY PROTEIN"/>
    <property type="match status" value="1"/>
</dbReference>
<keyword evidence="1" id="KW-0694">RNA-binding</keyword>
<dbReference type="InterPro" id="IPR012677">
    <property type="entry name" value="Nucleotide-bd_a/b_plait_sf"/>
</dbReference>
<keyword evidence="5" id="KW-1185">Reference proteome</keyword>
<name>A0ABD3SI67_9LAMI</name>
<feature type="domain" description="RRM" evidence="3">
    <location>
        <begin position="174"/>
        <end position="261"/>
    </location>
</feature>